<dbReference type="Proteomes" id="UP000039865">
    <property type="component" value="Unassembled WGS sequence"/>
</dbReference>
<dbReference type="AlphaFoldDB" id="A0A078A9J8"/>
<dbReference type="PANTHER" id="PTHR18849">
    <property type="entry name" value="LEUCINE RICH REPEAT PROTEIN"/>
    <property type="match status" value="1"/>
</dbReference>
<proteinExistence type="predicted"/>
<dbReference type="PROSITE" id="PS51450">
    <property type="entry name" value="LRR"/>
    <property type="match status" value="2"/>
</dbReference>
<reference evidence="5 6" key="1">
    <citation type="submission" date="2014-06" db="EMBL/GenBank/DDBJ databases">
        <authorList>
            <person name="Swart Estienne"/>
        </authorList>
    </citation>
    <scope>NUCLEOTIDE SEQUENCE [LARGE SCALE GENOMIC DNA]</scope>
    <source>
        <strain evidence="5 6">130c</strain>
    </source>
</reference>
<dbReference type="PANTHER" id="PTHR18849:SF0">
    <property type="entry name" value="CILIA- AND FLAGELLA-ASSOCIATED PROTEIN 410-RELATED"/>
    <property type="match status" value="1"/>
</dbReference>
<accession>A0A078A9J8</accession>
<feature type="region of interest" description="Disordered" evidence="4">
    <location>
        <begin position="441"/>
        <end position="462"/>
    </location>
</feature>
<keyword evidence="1" id="KW-0433">Leucine-rich repeat</keyword>
<evidence type="ECO:0000256" key="1">
    <source>
        <dbReference type="ARBA" id="ARBA00022614"/>
    </source>
</evidence>
<name>A0A078A9J8_STYLE</name>
<keyword evidence="2" id="KW-0677">Repeat</keyword>
<dbReference type="SUPFAM" id="SSF52058">
    <property type="entry name" value="L domain-like"/>
    <property type="match status" value="1"/>
</dbReference>
<evidence type="ECO:0000313" key="5">
    <source>
        <dbReference type="EMBL" id="CDW78940.1"/>
    </source>
</evidence>
<keyword evidence="3" id="KW-0175">Coiled coil</keyword>
<dbReference type="InterPro" id="IPR001611">
    <property type="entry name" value="Leu-rich_rpt"/>
</dbReference>
<keyword evidence="6" id="KW-1185">Reference proteome</keyword>
<evidence type="ECO:0000256" key="2">
    <source>
        <dbReference type="ARBA" id="ARBA00022737"/>
    </source>
</evidence>
<gene>
    <name evidence="5" type="primary">Contig13126.g14000</name>
    <name evidence="5" type="ORF">STYLEM_7925</name>
</gene>
<organism evidence="5 6">
    <name type="scientific">Stylonychia lemnae</name>
    <name type="common">Ciliate</name>
    <dbReference type="NCBI Taxonomy" id="5949"/>
    <lineage>
        <taxon>Eukaryota</taxon>
        <taxon>Sar</taxon>
        <taxon>Alveolata</taxon>
        <taxon>Ciliophora</taxon>
        <taxon>Intramacronucleata</taxon>
        <taxon>Spirotrichea</taxon>
        <taxon>Stichotrichia</taxon>
        <taxon>Sporadotrichida</taxon>
        <taxon>Oxytrichidae</taxon>
        <taxon>Stylonychinae</taxon>
        <taxon>Stylonychia</taxon>
    </lineage>
</organism>
<feature type="coiled-coil region" evidence="3">
    <location>
        <begin position="684"/>
        <end position="711"/>
    </location>
</feature>
<dbReference type="Gene3D" id="3.80.10.10">
    <property type="entry name" value="Ribonuclease Inhibitor"/>
    <property type="match status" value="1"/>
</dbReference>
<protein>
    <submittedName>
        <fullName evidence="5">Leucine-rich repeat-containing protein 9-like</fullName>
    </submittedName>
</protein>
<sequence>MEASQDKYQSSAIKQQSVIQDDHTAAGETSQLYEELKVSKSMKLISEQMIAGSADYIGSISVVETMFNRINNVIDLRYVHNLIELTLIGTLTTSLQGIETQGHSLEILNVTNCNLTRIESYFLKLEKAFLFSNQIRKIEGLDNNLALKELHLQDNQIKKVDNVSRLVSLQTLLLSQNPIESLDQLSEISKLPNLRQLSFKCEHFDPCPVSELSGYKNYVLSTVLQKDKLQKLDCDKVDQGDFQAAQSEFMEQILKLQENLQEIENEHRHQLYMIDSKEKENEDHLRKMQKEILIELDNLKIEVNEGRSKIMEEIDRYKIIREEAFEQLKTDFESLRDQLDKKVQKIVKHQESQQNFHQVRCQQEIEALEYEKQINLGLIDILYESQGQVIFNELSKESLDFKLFKDIAEQNSSQETMVIGSQPYLTYLNQLEKEQNQVQTIPTSQQQQKRKNSATNKGNQKQIDLQQLQKQYESIIDLRKVFQINEQKKSVHRFSNNQRYFIKVDDSSQMKEYLNGILSEKSLKIHKQINKCMVNQDKENISSEGVVSLNQAVLIIKLQTDLSAKFQNVNLQWNIIFQQQEINMIQHVESTRDASLFMIEAVVVLNCLYARANFDQIIKQSKSIDNFLIDLLTNYSNKMVNFLFFLQQIQDMKLNLFEKQAHQKYIEMEKRIWGEMDGQQILLYQNQSQEITKLRDEAHQLQQMIDKERNSQEAVMKELRMNI</sequence>
<dbReference type="OrthoDB" id="7451790at2759"/>
<dbReference type="EMBL" id="CCKQ01007555">
    <property type="protein sequence ID" value="CDW78940.1"/>
    <property type="molecule type" value="Genomic_DNA"/>
</dbReference>
<evidence type="ECO:0000256" key="3">
    <source>
        <dbReference type="SAM" id="Coils"/>
    </source>
</evidence>
<dbReference type="InterPro" id="IPR032675">
    <property type="entry name" value="LRR_dom_sf"/>
</dbReference>
<dbReference type="InParanoid" id="A0A078A9J8"/>
<evidence type="ECO:0000256" key="4">
    <source>
        <dbReference type="SAM" id="MobiDB-lite"/>
    </source>
</evidence>
<dbReference type="SMART" id="SM00365">
    <property type="entry name" value="LRR_SD22"/>
    <property type="match status" value="3"/>
</dbReference>
<evidence type="ECO:0000313" key="6">
    <source>
        <dbReference type="Proteomes" id="UP000039865"/>
    </source>
</evidence>